<evidence type="ECO:0000313" key="2">
    <source>
        <dbReference type="EMBL" id="KRQ86525.1"/>
    </source>
</evidence>
<dbReference type="EMBL" id="LKHP01000009">
    <property type="protein sequence ID" value="KRQ86525.1"/>
    <property type="molecule type" value="Genomic_DNA"/>
</dbReference>
<reference evidence="2 3" key="1">
    <citation type="submission" date="2015-09" db="EMBL/GenBank/DDBJ databases">
        <title>Draft genome sequence of a Caloramator mitchellensis, a moderate thermophile from the Great Artesian Basin of Australia.</title>
        <authorList>
            <person name="Patel B.K."/>
        </authorList>
    </citation>
    <scope>NUCLEOTIDE SEQUENCE [LARGE SCALE GENOMIC DNA]</scope>
    <source>
        <strain evidence="2 3">VF08</strain>
    </source>
</reference>
<dbReference type="OrthoDB" id="1955187at2"/>
<protein>
    <submittedName>
        <fullName evidence="2">Uncharacterized protein</fullName>
    </submittedName>
</protein>
<keyword evidence="1" id="KW-1133">Transmembrane helix</keyword>
<organism evidence="2 3">
    <name type="scientific">Caloramator mitchellensis</name>
    <dbReference type="NCBI Taxonomy" id="908809"/>
    <lineage>
        <taxon>Bacteria</taxon>
        <taxon>Bacillati</taxon>
        <taxon>Bacillota</taxon>
        <taxon>Clostridia</taxon>
        <taxon>Eubacteriales</taxon>
        <taxon>Clostridiaceae</taxon>
        <taxon>Caloramator</taxon>
    </lineage>
</organism>
<feature type="transmembrane region" description="Helical" evidence="1">
    <location>
        <begin position="129"/>
        <end position="156"/>
    </location>
</feature>
<dbReference type="RefSeq" id="WP_057979060.1">
    <property type="nucleotide sequence ID" value="NZ_LKHP01000009.1"/>
</dbReference>
<accession>A0A0R3JW25</accession>
<feature type="transmembrane region" description="Helical" evidence="1">
    <location>
        <begin position="6"/>
        <end position="25"/>
    </location>
</feature>
<keyword evidence="3" id="KW-1185">Reference proteome</keyword>
<sequence>MNTRKLTLNGLIAAATLVVLYIGVMTKSKLSFLALASFGLSIPVLVSGIGMAALTIVAVDILSFLLIPNINYTIAFLPISFYPVVKSFAEGKKLHWVIKYGYFNLSMILIYLFAKTTLAEGIFISNNTVLAIVFLASQVVFYLYDYVFTQVVYYIVKRVRIGM</sequence>
<gene>
    <name evidence="2" type="ORF">ABG79_01734</name>
</gene>
<dbReference type="STRING" id="908809.ABG79_01734"/>
<dbReference type="AlphaFoldDB" id="A0A0R3JW25"/>
<dbReference type="Proteomes" id="UP000052015">
    <property type="component" value="Unassembled WGS sequence"/>
</dbReference>
<comment type="caution">
    <text evidence="2">The sequence shown here is derived from an EMBL/GenBank/DDBJ whole genome shotgun (WGS) entry which is preliminary data.</text>
</comment>
<name>A0A0R3JW25_CALMK</name>
<evidence type="ECO:0000313" key="3">
    <source>
        <dbReference type="Proteomes" id="UP000052015"/>
    </source>
</evidence>
<feature type="transmembrane region" description="Helical" evidence="1">
    <location>
        <begin position="97"/>
        <end position="114"/>
    </location>
</feature>
<proteinExistence type="predicted"/>
<feature type="transmembrane region" description="Helical" evidence="1">
    <location>
        <begin position="32"/>
        <end position="59"/>
    </location>
</feature>
<keyword evidence="1" id="KW-0472">Membrane</keyword>
<keyword evidence="1" id="KW-0812">Transmembrane</keyword>
<evidence type="ECO:0000256" key="1">
    <source>
        <dbReference type="SAM" id="Phobius"/>
    </source>
</evidence>